<evidence type="ECO:0000313" key="8">
    <source>
        <dbReference type="Proteomes" id="UP000009049"/>
    </source>
</evidence>
<dbReference type="SUPFAM" id="SSF53756">
    <property type="entry name" value="UDP-Glycosyltransferase/glycogen phosphorylase"/>
    <property type="match status" value="1"/>
</dbReference>
<dbReference type="GO" id="GO:0009011">
    <property type="term" value="F:alpha-1,4-glucan glucosyltransferase (ADP-glucose donor) activity"/>
    <property type="evidence" value="ECO:0007669"/>
    <property type="project" value="UniProtKB-EC"/>
</dbReference>
<organism evidence="7 8">
    <name type="scientific">Robiginitalea biformata (strain ATCC BAA-864 / DSM 15991 / KCTC 12146 / HTCC2501)</name>
    <dbReference type="NCBI Taxonomy" id="313596"/>
    <lineage>
        <taxon>Bacteria</taxon>
        <taxon>Pseudomonadati</taxon>
        <taxon>Bacteroidota</taxon>
        <taxon>Flavobacteriia</taxon>
        <taxon>Flavobacteriales</taxon>
        <taxon>Flavobacteriaceae</taxon>
        <taxon>Robiginitalea</taxon>
    </lineage>
</organism>
<dbReference type="Gene3D" id="3.40.50.2000">
    <property type="entry name" value="Glycogen Phosphorylase B"/>
    <property type="match status" value="2"/>
</dbReference>
<feature type="domain" description="Glycosyl transferase family 1" evidence="5">
    <location>
        <begin position="407"/>
        <end position="489"/>
    </location>
</feature>
<evidence type="ECO:0000259" key="6">
    <source>
        <dbReference type="Pfam" id="PF08323"/>
    </source>
</evidence>
<dbReference type="HOGENOM" id="CLU_009583_18_5_10"/>
<dbReference type="Pfam" id="PF00534">
    <property type="entry name" value="Glycos_transf_1"/>
    <property type="match status" value="1"/>
</dbReference>
<keyword evidence="3" id="KW-0328">Glycosyltransferase</keyword>
<dbReference type="Proteomes" id="UP000009049">
    <property type="component" value="Chromosome"/>
</dbReference>
<evidence type="ECO:0000256" key="3">
    <source>
        <dbReference type="ARBA" id="ARBA00022676"/>
    </source>
</evidence>
<dbReference type="PANTHER" id="PTHR45825:SF11">
    <property type="entry name" value="ALPHA AMYLASE DOMAIN-CONTAINING PROTEIN"/>
    <property type="match status" value="1"/>
</dbReference>
<evidence type="ECO:0000259" key="5">
    <source>
        <dbReference type="Pfam" id="PF00534"/>
    </source>
</evidence>
<name>A4CJX2_ROBBH</name>
<gene>
    <name evidence="7" type="ordered locus">RB2501_10010</name>
</gene>
<dbReference type="eggNOG" id="COG0297">
    <property type="taxonomic scope" value="Bacteria"/>
</dbReference>
<dbReference type="InterPro" id="IPR013534">
    <property type="entry name" value="Starch_synth_cat_dom"/>
</dbReference>
<dbReference type="InterPro" id="IPR001296">
    <property type="entry name" value="Glyco_trans_1"/>
</dbReference>
<dbReference type="GO" id="GO:0005829">
    <property type="term" value="C:cytosol"/>
    <property type="evidence" value="ECO:0007669"/>
    <property type="project" value="TreeGrafter"/>
</dbReference>
<proteinExistence type="predicted"/>
<evidence type="ECO:0000256" key="4">
    <source>
        <dbReference type="ARBA" id="ARBA00022679"/>
    </source>
</evidence>
<evidence type="ECO:0000256" key="2">
    <source>
        <dbReference type="ARBA" id="ARBA00012588"/>
    </source>
</evidence>
<dbReference type="GO" id="GO:0005978">
    <property type="term" value="P:glycogen biosynthetic process"/>
    <property type="evidence" value="ECO:0007669"/>
    <property type="project" value="TreeGrafter"/>
</dbReference>
<dbReference type="STRING" id="313596.RB2501_10010"/>
<sequence>MNTERRLRMAEAPVAESRSNKRMNRFLFVAAENDGIPACKAGGMGDVVRDVPRQLAVRGDEVHVVVPAYGRLHRDGVLLREFQVPLGGRRYDLSLYRVPGKKELPGIAHYALHHPEITSGDIAHLYHNDPQEPFYTDFIKFAIFCTGVAGAIREGAFGQLDVVHLHDWHASLLLYLREYHPEFRELADIRFVYTIHNLAIQGIRPFSGNPSSLEAWFPGVPYREEQLSDARYPDCINLMAIGIRLADAVHTVSPSYMEDIQKPSSPPEFIGGEGLEADLVTARKEQRLFGILNGCNYDSIRTAERGRLFPNTIRALFGWLQEESKKYKADFLAHTGEKVVRWMDAPPAFICSSVARLTEQKFYFFKRHPECLENLLGRLAADNGVFVLLGTGDPVYEELFREMSYRHPNFIFTNGQSEDLIDSIYLESDLYLMPSLFEPCGISQMLSMRNGNPVLAHATGGLRDTIRHRETGFLFDGESIAEKVSNLEAVFNEALDLCQQDPAAWEAIRENARGVRFTWAESVDAYYRSLYQIRAPRKRPRKTR</sequence>
<accession>A4CJX2</accession>
<dbReference type="KEGG" id="rbi:RB2501_10010"/>
<dbReference type="PANTHER" id="PTHR45825">
    <property type="entry name" value="GRANULE-BOUND STARCH SYNTHASE 1, CHLOROPLASTIC/AMYLOPLASTIC"/>
    <property type="match status" value="1"/>
</dbReference>
<keyword evidence="8" id="KW-1185">Reference proteome</keyword>
<evidence type="ECO:0000313" key="7">
    <source>
        <dbReference type="EMBL" id="EAR17230.1"/>
    </source>
</evidence>
<dbReference type="EC" id="2.4.1.21" evidence="2"/>
<comment type="catalytic activity">
    <reaction evidence="1">
        <text>[(1-&gt;4)-alpha-D-glucosyl](n) + ADP-alpha-D-glucose = [(1-&gt;4)-alpha-D-glucosyl](n+1) + ADP + H(+)</text>
        <dbReference type="Rhea" id="RHEA:18189"/>
        <dbReference type="Rhea" id="RHEA-COMP:9584"/>
        <dbReference type="Rhea" id="RHEA-COMP:9587"/>
        <dbReference type="ChEBI" id="CHEBI:15378"/>
        <dbReference type="ChEBI" id="CHEBI:15444"/>
        <dbReference type="ChEBI" id="CHEBI:57498"/>
        <dbReference type="ChEBI" id="CHEBI:456216"/>
        <dbReference type="EC" id="2.4.1.21"/>
    </reaction>
</comment>
<keyword evidence="4" id="KW-0808">Transferase</keyword>
<dbReference type="CAZy" id="GT5">
    <property type="family name" value="Glycosyltransferase Family 5"/>
</dbReference>
<feature type="domain" description="Starch synthase catalytic" evidence="6">
    <location>
        <begin position="26"/>
        <end position="279"/>
    </location>
</feature>
<dbReference type="EMBL" id="CP001712">
    <property type="protein sequence ID" value="EAR17230.1"/>
    <property type="molecule type" value="Genomic_DNA"/>
</dbReference>
<protein>
    <recommendedName>
        <fullName evidence="2">starch synthase</fullName>
        <ecNumber evidence="2">2.4.1.21</ecNumber>
    </recommendedName>
</protein>
<dbReference type="Pfam" id="PF08323">
    <property type="entry name" value="Glyco_transf_5"/>
    <property type="match status" value="1"/>
</dbReference>
<dbReference type="AlphaFoldDB" id="A4CJX2"/>
<reference evidence="7 8" key="1">
    <citation type="journal article" date="2009" name="J. Bacteriol.">
        <title>Complete genome sequence of Robiginitalea biformata HTCC2501.</title>
        <authorList>
            <person name="Oh H.M."/>
            <person name="Giovannoni S.J."/>
            <person name="Lee K."/>
            <person name="Ferriera S."/>
            <person name="Johnson J."/>
            <person name="Cho J.C."/>
        </authorList>
    </citation>
    <scope>NUCLEOTIDE SEQUENCE [LARGE SCALE GENOMIC DNA]</scope>
    <source>
        <strain evidence="8">ATCC BAA-864 / HTCC2501 / KCTC 12146</strain>
    </source>
</reference>
<evidence type="ECO:0000256" key="1">
    <source>
        <dbReference type="ARBA" id="ARBA00001478"/>
    </source>
</evidence>